<keyword evidence="2" id="KW-0808">Transferase</keyword>
<dbReference type="Pfam" id="PF00535">
    <property type="entry name" value="Glycos_transf_2"/>
    <property type="match status" value="1"/>
</dbReference>
<gene>
    <name evidence="2" type="ORF">DEJ50_14175</name>
</gene>
<dbReference type="InterPro" id="IPR029044">
    <property type="entry name" value="Nucleotide-diphossugar_trans"/>
</dbReference>
<dbReference type="OrthoDB" id="4547437at2"/>
<evidence type="ECO:0000259" key="1">
    <source>
        <dbReference type="Pfam" id="PF00535"/>
    </source>
</evidence>
<dbReference type="Gene3D" id="3.90.550.10">
    <property type="entry name" value="Spore Coat Polysaccharide Biosynthesis Protein SpsA, Chain A"/>
    <property type="match status" value="1"/>
</dbReference>
<dbReference type="PANTHER" id="PTHR43685:SF2">
    <property type="entry name" value="GLYCOSYLTRANSFERASE 2-LIKE DOMAIN-CONTAINING PROTEIN"/>
    <property type="match status" value="1"/>
</dbReference>
<dbReference type="PANTHER" id="PTHR43685">
    <property type="entry name" value="GLYCOSYLTRANSFERASE"/>
    <property type="match status" value="1"/>
</dbReference>
<proteinExistence type="predicted"/>
<evidence type="ECO:0000313" key="2">
    <source>
        <dbReference type="EMBL" id="QES48795.1"/>
    </source>
</evidence>
<protein>
    <submittedName>
        <fullName evidence="2">Glycosyl transferase</fullName>
    </submittedName>
</protein>
<accession>A0A5P2D0Z7</accession>
<dbReference type="GO" id="GO:0016740">
    <property type="term" value="F:transferase activity"/>
    <property type="evidence" value="ECO:0007669"/>
    <property type="project" value="UniProtKB-KW"/>
</dbReference>
<sequence>MPPRITVICPTYNRSTAILSTLDSVRAQRMRDWELLVVSDASDDDTDAVVAAVAAQDPRVRLLRTRRFGSQSGPTNIALDEARGEFIAYLDHDDVWEAGHLAGMWEAFEGGARWVAGRARKMTEAGTVTSTAHPVSLVWHPEIQLMSPLFENSCAGHVAGLAQQVGGWRESPVGLEDWDLWLRFADAGERCTTLLDRTVTLLDDPRTRTHSLERQFTQEIARFETPREARAGYRALSDARLRERELAATRLDLLEWYGGLAERGELVLPRGWQGGTEALGAAVEDALATGGTVWKGLALVDRGTHVSLCVPLSTMTGEHAERYTRYFRTAMRHQMAFLEDVLPAGSVLR</sequence>
<dbReference type="Proteomes" id="UP000325211">
    <property type="component" value="Chromosome"/>
</dbReference>
<dbReference type="RefSeq" id="WP_150208388.1">
    <property type="nucleotide sequence ID" value="NZ_CP029190.1"/>
</dbReference>
<feature type="domain" description="Glycosyltransferase 2-like" evidence="1">
    <location>
        <begin position="6"/>
        <end position="154"/>
    </location>
</feature>
<name>A0A5P2D0Z7_STRVZ</name>
<evidence type="ECO:0000313" key="3">
    <source>
        <dbReference type="Proteomes" id="UP000325211"/>
    </source>
</evidence>
<dbReference type="InterPro" id="IPR001173">
    <property type="entry name" value="Glyco_trans_2-like"/>
</dbReference>
<dbReference type="SUPFAM" id="SSF53448">
    <property type="entry name" value="Nucleotide-diphospho-sugar transferases"/>
    <property type="match status" value="1"/>
</dbReference>
<reference evidence="2 3" key="1">
    <citation type="submission" date="2018-05" db="EMBL/GenBank/DDBJ databases">
        <title>Streptomyces venezuelae.</title>
        <authorList>
            <person name="Kim W."/>
            <person name="Lee N."/>
            <person name="Cho B.-K."/>
        </authorList>
    </citation>
    <scope>NUCLEOTIDE SEQUENCE [LARGE SCALE GENOMIC DNA]</scope>
    <source>
        <strain evidence="2 3">ATCC 21782</strain>
    </source>
</reference>
<dbReference type="AlphaFoldDB" id="A0A5P2D0Z7"/>
<dbReference type="InterPro" id="IPR050834">
    <property type="entry name" value="Glycosyltransf_2"/>
</dbReference>
<dbReference type="EMBL" id="CP029190">
    <property type="protein sequence ID" value="QES48795.1"/>
    <property type="molecule type" value="Genomic_DNA"/>
</dbReference>
<organism evidence="2 3">
    <name type="scientific">Streptomyces venezuelae</name>
    <dbReference type="NCBI Taxonomy" id="54571"/>
    <lineage>
        <taxon>Bacteria</taxon>
        <taxon>Bacillati</taxon>
        <taxon>Actinomycetota</taxon>
        <taxon>Actinomycetes</taxon>
        <taxon>Kitasatosporales</taxon>
        <taxon>Streptomycetaceae</taxon>
        <taxon>Streptomyces</taxon>
    </lineage>
</organism>